<dbReference type="Pfam" id="PF08241">
    <property type="entry name" value="Methyltransf_11"/>
    <property type="match status" value="1"/>
</dbReference>
<protein>
    <submittedName>
        <fullName evidence="2">Methyltransferase type 11</fullName>
    </submittedName>
</protein>
<keyword evidence="2" id="KW-0489">Methyltransferase</keyword>
<reference evidence="2 3" key="1">
    <citation type="submission" date="2014-11" db="EMBL/GenBank/DDBJ databases">
        <title>Genomics and ecophysiology of heterotrophic nitrogen fixing bacteria isolated from estuarine surface water.</title>
        <authorList>
            <person name="Bentzon-Tilia M."/>
            <person name="Severin I."/>
            <person name="Hansen L.H."/>
            <person name="Riemann L."/>
        </authorList>
    </citation>
    <scope>NUCLEOTIDE SEQUENCE [LARGE SCALE GENOMIC DNA]</scope>
    <source>
        <strain evidence="2 3">BAL398</strain>
    </source>
</reference>
<dbReference type="STRING" id="1421013.GCA_000504425_02756"/>
<evidence type="ECO:0000259" key="1">
    <source>
        <dbReference type="Pfam" id="PF08241"/>
    </source>
</evidence>
<gene>
    <name evidence="2" type="ORF">OO17_04680</name>
</gene>
<dbReference type="AlphaFoldDB" id="A0A0D7F2V2"/>
<dbReference type="EMBL" id="JXXE01000086">
    <property type="protein sequence ID" value="KIZ47374.1"/>
    <property type="molecule type" value="Genomic_DNA"/>
</dbReference>
<proteinExistence type="predicted"/>
<dbReference type="GO" id="GO:0008757">
    <property type="term" value="F:S-adenosylmethionine-dependent methyltransferase activity"/>
    <property type="evidence" value="ECO:0007669"/>
    <property type="project" value="InterPro"/>
</dbReference>
<sequence>MDVTELRDFYSKRLGVVARRIINRGIAARWPDARGQRVLGLGYPTPYLGLFRDSERCIAFMPAAQGVLKWPTARPTLSALVEERTFPLPDAAVDRIVLVHSLEMSDDPDGLLREVWRVLAPSGRLLAIVPNRRGIWARTDNTPFGHGRPYSRLQIAQLLRRTWFTPAAWGEALFVPPIAQGWLLRSAPAWERVGGAMSLPFAGVHIVEATKQVYRAIPVRRERTRLIPALDPALVPSPMQTDDGDINGLPR</sequence>
<keyword evidence="2" id="KW-0808">Transferase</keyword>
<organism evidence="2 3">
    <name type="scientific">Rhodopseudomonas palustris</name>
    <dbReference type="NCBI Taxonomy" id="1076"/>
    <lineage>
        <taxon>Bacteria</taxon>
        <taxon>Pseudomonadati</taxon>
        <taxon>Pseudomonadota</taxon>
        <taxon>Alphaproteobacteria</taxon>
        <taxon>Hyphomicrobiales</taxon>
        <taxon>Nitrobacteraceae</taxon>
        <taxon>Rhodopseudomonas</taxon>
    </lineage>
</organism>
<dbReference type="PATRIC" id="fig|1076.23.peg.3"/>
<dbReference type="GO" id="GO:0032259">
    <property type="term" value="P:methylation"/>
    <property type="evidence" value="ECO:0007669"/>
    <property type="project" value="UniProtKB-KW"/>
</dbReference>
<dbReference type="InterPro" id="IPR029063">
    <property type="entry name" value="SAM-dependent_MTases_sf"/>
</dbReference>
<dbReference type="Proteomes" id="UP000032515">
    <property type="component" value="Unassembled WGS sequence"/>
</dbReference>
<dbReference type="RefSeq" id="WP_044406333.1">
    <property type="nucleotide sequence ID" value="NZ_JXXE01000086.1"/>
</dbReference>
<evidence type="ECO:0000313" key="3">
    <source>
        <dbReference type="Proteomes" id="UP000032515"/>
    </source>
</evidence>
<comment type="caution">
    <text evidence="2">The sequence shown here is derived from an EMBL/GenBank/DDBJ whole genome shotgun (WGS) entry which is preliminary data.</text>
</comment>
<feature type="domain" description="Methyltransferase type 11" evidence="1">
    <location>
        <begin position="85"/>
        <end position="126"/>
    </location>
</feature>
<dbReference type="Gene3D" id="3.40.50.150">
    <property type="entry name" value="Vaccinia Virus protein VP39"/>
    <property type="match status" value="1"/>
</dbReference>
<dbReference type="InterPro" id="IPR013216">
    <property type="entry name" value="Methyltransf_11"/>
</dbReference>
<dbReference type="SUPFAM" id="SSF53335">
    <property type="entry name" value="S-adenosyl-L-methionine-dependent methyltransferases"/>
    <property type="match status" value="1"/>
</dbReference>
<name>A0A0D7F2V2_RHOPL</name>
<accession>A0A0D7F2V2</accession>
<evidence type="ECO:0000313" key="2">
    <source>
        <dbReference type="EMBL" id="KIZ47374.1"/>
    </source>
</evidence>